<evidence type="ECO:0000313" key="10">
    <source>
        <dbReference type="EMBL" id="TCN26802.1"/>
    </source>
</evidence>
<dbReference type="SUPFAM" id="SSF82861">
    <property type="entry name" value="Mechanosensitive channel protein MscS (YggB), transmembrane region"/>
    <property type="match status" value="1"/>
</dbReference>
<evidence type="ECO:0000256" key="4">
    <source>
        <dbReference type="ARBA" id="ARBA00022692"/>
    </source>
</evidence>
<feature type="domain" description="Mechanosensitive ion channel transmembrane helices 2/3" evidence="9">
    <location>
        <begin position="137"/>
        <end position="177"/>
    </location>
</feature>
<dbReference type="InterPro" id="IPR049142">
    <property type="entry name" value="MS_channel_1st"/>
</dbReference>
<protein>
    <submittedName>
        <fullName evidence="10">Potassium efflux system protein</fullName>
    </submittedName>
</protein>
<evidence type="ECO:0000256" key="2">
    <source>
        <dbReference type="ARBA" id="ARBA00008017"/>
    </source>
</evidence>
<evidence type="ECO:0000256" key="5">
    <source>
        <dbReference type="ARBA" id="ARBA00022989"/>
    </source>
</evidence>
<evidence type="ECO:0000259" key="8">
    <source>
        <dbReference type="Pfam" id="PF00924"/>
    </source>
</evidence>
<feature type="transmembrane region" description="Helical" evidence="7">
    <location>
        <begin position="56"/>
        <end position="73"/>
    </location>
</feature>
<dbReference type="GO" id="GO:0055085">
    <property type="term" value="P:transmembrane transport"/>
    <property type="evidence" value="ECO:0007669"/>
    <property type="project" value="InterPro"/>
</dbReference>
<dbReference type="InterPro" id="IPR010920">
    <property type="entry name" value="LSM_dom_sf"/>
</dbReference>
<comment type="similarity">
    <text evidence="2">Belongs to the MscS (TC 1.A.23) family.</text>
</comment>
<feature type="transmembrane region" description="Helical" evidence="7">
    <location>
        <begin position="93"/>
        <end position="110"/>
    </location>
</feature>
<evidence type="ECO:0000313" key="11">
    <source>
        <dbReference type="Proteomes" id="UP000295689"/>
    </source>
</evidence>
<keyword evidence="5 7" id="KW-1133">Transmembrane helix</keyword>
<dbReference type="AlphaFoldDB" id="A0A4R2BJY8"/>
<dbReference type="SUPFAM" id="SSF50182">
    <property type="entry name" value="Sm-like ribonucleoproteins"/>
    <property type="match status" value="1"/>
</dbReference>
<comment type="subcellular location">
    <subcellularLocation>
        <location evidence="1">Cell membrane</location>
        <topology evidence="1">Multi-pass membrane protein</topology>
    </subcellularLocation>
</comment>
<dbReference type="Gene3D" id="2.30.30.60">
    <property type="match status" value="1"/>
</dbReference>
<comment type="caution">
    <text evidence="10">The sequence shown here is derived from an EMBL/GenBank/DDBJ whole genome shotgun (WGS) entry which is preliminary data.</text>
</comment>
<dbReference type="InterPro" id="IPR023408">
    <property type="entry name" value="MscS_beta-dom_sf"/>
</dbReference>
<dbReference type="Pfam" id="PF00924">
    <property type="entry name" value="MS_channel_2nd"/>
    <property type="match status" value="1"/>
</dbReference>
<accession>A0A4R2BJY8</accession>
<evidence type="ECO:0000259" key="9">
    <source>
        <dbReference type="Pfam" id="PF21088"/>
    </source>
</evidence>
<dbReference type="Proteomes" id="UP000295689">
    <property type="component" value="Unassembled WGS sequence"/>
</dbReference>
<dbReference type="Pfam" id="PF21088">
    <property type="entry name" value="MS_channel_1st"/>
    <property type="match status" value="1"/>
</dbReference>
<sequence>MFDSMFKNITLADVLWFTFYLFLILAANGVVRGIIAFLSGKAAKLPRRFVPTIQALVNWMSFYGALLLFLFYFSKTQWLFYPIYSVDGQQVTLFLIIVAIMIVTLAHRLVKLFAKYVLTNLYEYYDVDKSLGYTFNQIIYYTVMIAALAVSLTNFGLDLTALGAIFGALGIGLGFGLRNIAGNFVSGIIVLFERPVKIGEVIQVQDKVGRVEKIRLRSTVVRTAKEGTLIVPNQYFIEQIVKNRTGAEMMAQVEVSVTYRTDSEMVEHWLHEAVSIVKERENGILEQPAPDIRFIDFRNRAMVFLIEIPVKNFEIKELVESRLRHAISKCFKVHDVELAGMDFFQAALKKPDA</sequence>
<keyword evidence="11" id="KW-1185">Reference proteome</keyword>
<dbReference type="Gene3D" id="1.10.287.1260">
    <property type="match status" value="1"/>
</dbReference>
<dbReference type="InterPro" id="IPR052702">
    <property type="entry name" value="MscS-like_channel"/>
</dbReference>
<reference evidence="10 11" key="1">
    <citation type="journal article" date="2015" name="Stand. Genomic Sci.">
        <title>Genomic Encyclopedia of Bacterial and Archaeal Type Strains, Phase III: the genomes of soil and plant-associated and newly described type strains.</title>
        <authorList>
            <person name="Whitman W.B."/>
            <person name="Woyke T."/>
            <person name="Klenk H.P."/>
            <person name="Zhou Y."/>
            <person name="Lilburn T.G."/>
            <person name="Beck B.J."/>
            <person name="De Vos P."/>
            <person name="Vandamme P."/>
            <person name="Eisen J.A."/>
            <person name="Garrity G."/>
            <person name="Hugenholtz P."/>
            <person name="Kyrpides N.C."/>
        </authorList>
    </citation>
    <scope>NUCLEOTIDE SEQUENCE [LARGE SCALE GENOMIC DNA]</scope>
    <source>
        <strain evidence="10 11">CV53</strain>
    </source>
</reference>
<dbReference type="PANTHER" id="PTHR30347:SF1">
    <property type="entry name" value="MECHANOSENSITIVE CHANNEL MSCK"/>
    <property type="match status" value="1"/>
</dbReference>
<evidence type="ECO:0000256" key="7">
    <source>
        <dbReference type="SAM" id="Phobius"/>
    </source>
</evidence>
<dbReference type="InterPro" id="IPR011066">
    <property type="entry name" value="MscS_channel_C_sf"/>
</dbReference>
<feature type="transmembrane region" description="Helical" evidence="7">
    <location>
        <begin position="131"/>
        <end position="153"/>
    </location>
</feature>
<keyword evidence="6 7" id="KW-0472">Membrane</keyword>
<gene>
    <name evidence="10" type="ORF">EV146_103325</name>
</gene>
<dbReference type="InterPro" id="IPR006685">
    <property type="entry name" value="MscS_channel_2nd"/>
</dbReference>
<evidence type="ECO:0000256" key="6">
    <source>
        <dbReference type="ARBA" id="ARBA00023136"/>
    </source>
</evidence>
<feature type="domain" description="Mechanosensitive ion channel MscS" evidence="8">
    <location>
        <begin position="179"/>
        <end position="244"/>
    </location>
</feature>
<dbReference type="GO" id="GO:0005886">
    <property type="term" value="C:plasma membrane"/>
    <property type="evidence" value="ECO:0007669"/>
    <property type="project" value="UniProtKB-SubCell"/>
</dbReference>
<dbReference type="EMBL" id="SLVV01000003">
    <property type="protein sequence ID" value="TCN26802.1"/>
    <property type="molecule type" value="Genomic_DNA"/>
</dbReference>
<dbReference type="InterPro" id="IPR011014">
    <property type="entry name" value="MscS_channel_TM-2"/>
</dbReference>
<dbReference type="SUPFAM" id="SSF82689">
    <property type="entry name" value="Mechanosensitive channel protein MscS (YggB), C-terminal domain"/>
    <property type="match status" value="1"/>
</dbReference>
<dbReference type="RefSeq" id="WP_132003468.1">
    <property type="nucleotide sequence ID" value="NZ_JABUHM010000002.1"/>
</dbReference>
<dbReference type="PANTHER" id="PTHR30347">
    <property type="entry name" value="POTASSIUM CHANNEL RELATED"/>
    <property type="match status" value="1"/>
</dbReference>
<evidence type="ECO:0000256" key="1">
    <source>
        <dbReference type="ARBA" id="ARBA00004651"/>
    </source>
</evidence>
<organism evidence="10 11">
    <name type="scientific">Mesobacillus foraminis</name>
    <dbReference type="NCBI Taxonomy" id="279826"/>
    <lineage>
        <taxon>Bacteria</taxon>
        <taxon>Bacillati</taxon>
        <taxon>Bacillota</taxon>
        <taxon>Bacilli</taxon>
        <taxon>Bacillales</taxon>
        <taxon>Bacillaceae</taxon>
        <taxon>Mesobacillus</taxon>
    </lineage>
</organism>
<feature type="transmembrane region" description="Helical" evidence="7">
    <location>
        <begin position="159"/>
        <end position="177"/>
    </location>
</feature>
<dbReference type="Gene3D" id="3.30.70.100">
    <property type="match status" value="1"/>
</dbReference>
<keyword evidence="4 7" id="KW-0812">Transmembrane</keyword>
<proteinExistence type="inferred from homology"/>
<evidence type="ECO:0000256" key="3">
    <source>
        <dbReference type="ARBA" id="ARBA00022475"/>
    </source>
</evidence>
<name>A0A4R2BJY8_9BACI</name>
<feature type="transmembrane region" description="Helical" evidence="7">
    <location>
        <begin position="14"/>
        <end position="35"/>
    </location>
</feature>
<keyword evidence="3" id="KW-1003">Cell membrane</keyword>